<proteinExistence type="inferred from homology"/>
<dbReference type="GO" id="GO:0006465">
    <property type="term" value="P:signal peptide processing"/>
    <property type="evidence" value="ECO:0007669"/>
    <property type="project" value="InterPro"/>
</dbReference>
<dbReference type="GO" id="GO:0005886">
    <property type="term" value="C:plasma membrane"/>
    <property type="evidence" value="ECO:0007669"/>
    <property type="project" value="UniProtKB-SubCell"/>
</dbReference>
<dbReference type="InterPro" id="IPR019758">
    <property type="entry name" value="Pept_S26A_signal_pept_1_CS"/>
</dbReference>
<dbReference type="EC" id="3.4.21.89" evidence="4 7"/>
<keyword evidence="7" id="KW-1133">Transmembrane helix</keyword>
<feature type="transmembrane region" description="Helical" evidence="7">
    <location>
        <begin position="30"/>
        <end position="50"/>
    </location>
</feature>
<keyword evidence="10" id="KW-1185">Reference proteome</keyword>
<dbReference type="GO" id="GO:0009003">
    <property type="term" value="F:signal peptidase activity"/>
    <property type="evidence" value="ECO:0007669"/>
    <property type="project" value="UniProtKB-EC"/>
</dbReference>
<dbReference type="PRINTS" id="PR00727">
    <property type="entry name" value="LEADERPTASE"/>
</dbReference>
<evidence type="ECO:0000256" key="1">
    <source>
        <dbReference type="ARBA" id="ARBA00000677"/>
    </source>
</evidence>
<organism evidence="9 10">
    <name type="scientific">Streptomyces marincola</name>
    <dbReference type="NCBI Taxonomy" id="2878388"/>
    <lineage>
        <taxon>Bacteria</taxon>
        <taxon>Bacillati</taxon>
        <taxon>Actinomycetota</taxon>
        <taxon>Actinomycetes</taxon>
        <taxon>Kitasatosporales</taxon>
        <taxon>Streptomycetaceae</taxon>
        <taxon>Streptomyces</taxon>
    </lineage>
</organism>
<sequence length="233" mass="25265">MTDSDAQPPERDRPAGPVKVWLRWSRSVRLWVVVALSTLVLSVLTSTFVMQPFLIPSGSMEATLQVGDRVIVNKLAYRFGGEIRRGDVIVFDGTGSFVAGEAEPGLFGRLLRGAGGAVGLASGSETDYVKRVIGVGGDRVRCCDEQGRVEVNGEPLAEPYLYPGDEPSRVEFDIEVPEGRLWVMGDHRSDSADSREYLGSPGGGTVPVDKVIGRVELIGWPVDRWGRLRSAHG</sequence>
<comment type="similarity">
    <text evidence="3 7">Belongs to the peptidase S26 family.</text>
</comment>
<reference evidence="9 10" key="1">
    <citation type="submission" date="2017-05" db="EMBL/GenBank/DDBJ databases">
        <title>Complete genome sequence of Streptomyces sp. SCSIO 03032 revealed the diverse biosynthetic pathways for its bioactive secondary metabolites.</title>
        <authorList>
            <person name="Ma L."/>
            <person name="Zhu Y."/>
            <person name="Zhang W."/>
            <person name="Zhang G."/>
            <person name="Tian X."/>
            <person name="Zhang S."/>
            <person name="Zhang C."/>
        </authorList>
    </citation>
    <scope>NUCLEOTIDE SEQUENCE [LARGE SCALE GENOMIC DNA]</scope>
    <source>
        <strain evidence="9 10">SCSIO 03032</strain>
    </source>
</reference>
<dbReference type="PANTHER" id="PTHR43390:SF1">
    <property type="entry name" value="CHLOROPLAST PROCESSING PEPTIDASE"/>
    <property type="match status" value="1"/>
</dbReference>
<protein>
    <recommendedName>
        <fullName evidence="4 7">Signal peptidase I</fullName>
        <ecNumber evidence="4 7">3.4.21.89</ecNumber>
    </recommendedName>
</protein>
<keyword evidence="7" id="KW-0812">Transmembrane</keyword>
<evidence type="ECO:0000256" key="5">
    <source>
        <dbReference type="ARBA" id="ARBA00022801"/>
    </source>
</evidence>
<keyword evidence="7" id="KW-0472">Membrane</keyword>
<feature type="active site" evidence="6">
    <location>
        <position position="59"/>
    </location>
</feature>
<name>A0A1W7CTV3_9ACTN</name>
<dbReference type="GO" id="GO:0004252">
    <property type="term" value="F:serine-type endopeptidase activity"/>
    <property type="evidence" value="ECO:0007669"/>
    <property type="project" value="InterPro"/>
</dbReference>
<gene>
    <name evidence="9" type="ORF">CAG99_04760</name>
</gene>
<evidence type="ECO:0000256" key="4">
    <source>
        <dbReference type="ARBA" id="ARBA00013208"/>
    </source>
</evidence>
<comment type="subcellular location">
    <subcellularLocation>
        <location evidence="2">Cell membrane</location>
        <topology evidence="2">Single-pass type II membrane protein</topology>
    </subcellularLocation>
    <subcellularLocation>
        <location evidence="7">Membrane</location>
        <topology evidence="7">Single-pass type II membrane protein</topology>
    </subcellularLocation>
</comment>
<evidence type="ECO:0000256" key="6">
    <source>
        <dbReference type="PIRSR" id="PIRSR600223-1"/>
    </source>
</evidence>
<keyword evidence="5 7" id="KW-0378">Hydrolase</keyword>
<dbReference type="PROSITE" id="PS00761">
    <property type="entry name" value="SPASE_I_3"/>
    <property type="match status" value="1"/>
</dbReference>
<dbReference type="KEGG" id="smao:CAG99_04760"/>
<dbReference type="InterPro" id="IPR019533">
    <property type="entry name" value="Peptidase_S26"/>
</dbReference>
<evidence type="ECO:0000313" key="10">
    <source>
        <dbReference type="Proteomes" id="UP000194218"/>
    </source>
</evidence>
<dbReference type="RefSeq" id="WP_086157756.1">
    <property type="nucleotide sequence ID" value="NZ_CP021121.1"/>
</dbReference>
<dbReference type="SUPFAM" id="SSF51306">
    <property type="entry name" value="LexA/Signal peptidase"/>
    <property type="match status" value="1"/>
</dbReference>
<accession>A0A1W7CTV3</accession>
<keyword evidence="7" id="KW-0645">Protease</keyword>
<evidence type="ECO:0000256" key="2">
    <source>
        <dbReference type="ARBA" id="ARBA00004401"/>
    </source>
</evidence>
<evidence type="ECO:0000313" key="9">
    <source>
        <dbReference type="EMBL" id="ARQ68244.1"/>
    </source>
</evidence>
<dbReference type="Gene3D" id="2.10.109.10">
    <property type="entry name" value="Umud Fragment, subunit A"/>
    <property type="match status" value="1"/>
</dbReference>
<dbReference type="InterPro" id="IPR000223">
    <property type="entry name" value="Pept_S26A_signal_pept_1"/>
</dbReference>
<dbReference type="InterPro" id="IPR036286">
    <property type="entry name" value="LexA/Signal_pep-like_sf"/>
</dbReference>
<dbReference type="PANTHER" id="PTHR43390">
    <property type="entry name" value="SIGNAL PEPTIDASE I"/>
    <property type="match status" value="1"/>
</dbReference>
<dbReference type="Proteomes" id="UP000194218">
    <property type="component" value="Chromosome"/>
</dbReference>
<evidence type="ECO:0000256" key="7">
    <source>
        <dbReference type="RuleBase" id="RU362042"/>
    </source>
</evidence>
<comment type="catalytic activity">
    <reaction evidence="1 7">
        <text>Cleavage of hydrophobic, N-terminal signal or leader sequences from secreted and periplasmic proteins.</text>
        <dbReference type="EC" id="3.4.21.89"/>
    </reaction>
</comment>
<feature type="active site" evidence="6">
    <location>
        <position position="130"/>
    </location>
</feature>
<dbReference type="NCBIfam" id="TIGR02227">
    <property type="entry name" value="sigpep_I_bact"/>
    <property type="match status" value="1"/>
</dbReference>
<dbReference type="OrthoDB" id="9815782at2"/>
<dbReference type="Pfam" id="PF10502">
    <property type="entry name" value="Peptidase_S26"/>
    <property type="match status" value="1"/>
</dbReference>
<dbReference type="AlphaFoldDB" id="A0A1W7CTV3"/>
<feature type="domain" description="Peptidase S26" evidence="8">
    <location>
        <begin position="31"/>
        <end position="220"/>
    </location>
</feature>
<dbReference type="CDD" id="cd06530">
    <property type="entry name" value="S26_SPase_I"/>
    <property type="match status" value="1"/>
</dbReference>
<evidence type="ECO:0000256" key="3">
    <source>
        <dbReference type="ARBA" id="ARBA00009370"/>
    </source>
</evidence>
<dbReference type="EMBL" id="CP021121">
    <property type="protein sequence ID" value="ARQ68244.1"/>
    <property type="molecule type" value="Genomic_DNA"/>
</dbReference>
<evidence type="ECO:0000259" key="8">
    <source>
        <dbReference type="Pfam" id="PF10502"/>
    </source>
</evidence>